<evidence type="ECO:0000256" key="5">
    <source>
        <dbReference type="ARBA" id="ARBA00020367"/>
    </source>
</evidence>
<dbReference type="CDD" id="cd02196">
    <property type="entry name" value="PurM"/>
    <property type="match status" value="1"/>
</dbReference>
<dbReference type="UniPathway" id="UPA00074">
    <property type="reaction ID" value="UER00129"/>
</dbReference>
<evidence type="ECO:0000256" key="15">
    <source>
        <dbReference type="HAMAP-Rule" id="MF_00741"/>
    </source>
</evidence>
<gene>
    <name evidence="15 18" type="primary">purM</name>
    <name evidence="18" type="ordered locus">trd_0863</name>
</gene>
<evidence type="ECO:0000256" key="10">
    <source>
        <dbReference type="ARBA" id="ARBA00022840"/>
    </source>
</evidence>
<evidence type="ECO:0000256" key="9">
    <source>
        <dbReference type="ARBA" id="ARBA00022755"/>
    </source>
</evidence>
<dbReference type="eggNOG" id="COG0150">
    <property type="taxonomic scope" value="Bacteria"/>
</dbReference>
<dbReference type="InterPro" id="IPR016188">
    <property type="entry name" value="PurM-like_N"/>
</dbReference>
<feature type="domain" description="PurM-like C-terminal" evidence="17">
    <location>
        <begin position="173"/>
        <end position="343"/>
    </location>
</feature>
<evidence type="ECO:0000313" key="18">
    <source>
        <dbReference type="EMBL" id="ACM06057.1"/>
    </source>
</evidence>
<dbReference type="OrthoDB" id="9802507at2"/>
<evidence type="ECO:0000256" key="2">
    <source>
        <dbReference type="ARBA" id="ARBA00004686"/>
    </source>
</evidence>
<dbReference type="SUPFAM" id="SSF55326">
    <property type="entry name" value="PurM N-terminal domain-like"/>
    <property type="match status" value="1"/>
</dbReference>
<evidence type="ECO:0000256" key="13">
    <source>
        <dbReference type="ARBA" id="ARBA00033093"/>
    </source>
</evidence>
<dbReference type="FunFam" id="3.90.650.10:FF:000011">
    <property type="entry name" value="Phosphoribosylformylglycinamidine cyclo-ligase"/>
    <property type="match status" value="1"/>
</dbReference>
<dbReference type="PANTHER" id="PTHR10520">
    <property type="entry name" value="TRIFUNCTIONAL PURINE BIOSYNTHETIC PROTEIN ADENOSINE-3-RELATED"/>
    <property type="match status" value="1"/>
</dbReference>
<dbReference type="STRING" id="309801.trd_0863"/>
<dbReference type="GO" id="GO:0046084">
    <property type="term" value="P:adenine biosynthetic process"/>
    <property type="evidence" value="ECO:0007669"/>
    <property type="project" value="TreeGrafter"/>
</dbReference>
<dbReference type="HOGENOM" id="CLU_047116_0_0_0"/>
<accession>B9KZE5</accession>
<dbReference type="GO" id="GO:0004641">
    <property type="term" value="F:phosphoribosylformylglycinamidine cyclo-ligase activity"/>
    <property type="evidence" value="ECO:0007669"/>
    <property type="project" value="UniProtKB-UniRule"/>
</dbReference>
<dbReference type="EC" id="6.3.3.1" evidence="4 15"/>
<evidence type="ECO:0000256" key="11">
    <source>
        <dbReference type="ARBA" id="ARBA00031908"/>
    </source>
</evidence>
<dbReference type="AlphaFoldDB" id="B9KZE5"/>
<comment type="catalytic activity">
    <reaction evidence="14 15">
        <text>2-formamido-N(1)-(5-O-phospho-beta-D-ribosyl)acetamidine + ATP = 5-amino-1-(5-phospho-beta-D-ribosyl)imidazole + ADP + phosphate + H(+)</text>
        <dbReference type="Rhea" id="RHEA:23032"/>
        <dbReference type="ChEBI" id="CHEBI:15378"/>
        <dbReference type="ChEBI" id="CHEBI:30616"/>
        <dbReference type="ChEBI" id="CHEBI:43474"/>
        <dbReference type="ChEBI" id="CHEBI:137981"/>
        <dbReference type="ChEBI" id="CHEBI:147287"/>
        <dbReference type="ChEBI" id="CHEBI:456216"/>
        <dbReference type="EC" id="6.3.3.1"/>
    </reaction>
</comment>
<dbReference type="GO" id="GO:0005829">
    <property type="term" value="C:cytosol"/>
    <property type="evidence" value="ECO:0007669"/>
    <property type="project" value="TreeGrafter"/>
</dbReference>
<dbReference type="KEGG" id="tro:trd_0863"/>
<dbReference type="InterPro" id="IPR036921">
    <property type="entry name" value="PurM-like_N_sf"/>
</dbReference>
<evidence type="ECO:0000256" key="3">
    <source>
        <dbReference type="ARBA" id="ARBA00010280"/>
    </source>
</evidence>
<name>B9KZE5_THERP</name>
<evidence type="ECO:0000256" key="7">
    <source>
        <dbReference type="ARBA" id="ARBA00022598"/>
    </source>
</evidence>
<evidence type="ECO:0000259" key="16">
    <source>
        <dbReference type="Pfam" id="PF00586"/>
    </source>
</evidence>
<evidence type="ECO:0000256" key="8">
    <source>
        <dbReference type="ARBA" id="ARBA00022741"/>
    </source>
</evidence>
<dbReference type="PANTHER" id="PTHR10520:SF12">
    <property type="entry name" value="TRIFUNCTIONAL PURINE BIOSYNTHETIC PROTEIN ADENOSINE-3"/>
    <property type="match status" value="1"/>
</dbReference>
<comment type="pathway">
    <text evidence="2 15">Purine metabolism; IMP biosynthesis via de novo pathway; 5-amino-1-(5-phospho-D-ribosyl)imidazole from N(2)-formyl-N(1)-(5-phospho-D-ribosyl)glycinamide: step 2/2.</text>
</comment>
<feature type="domain" description="PurM-like N-terminal" evidence="16">
    <location>
        <begin position="53"/>
        <end position="161"/>
    </location>
</feature>
<proteinExistence type="inferred from homology"/>
<evidence type="ECO:0000256" key="14">
    <source>
        <dbReference type="ARBA" id="ARBA00049057"/>
    </source>
</evidence>
<dbReference type="InterPro" id="IPR004733">
    <property type="entry name" value="PurM_cligase"/>
</dbReference>
<organism evidence="18 19">
    <name type="scientific">Thermomicrobium roseum (strain ATCC 27502 / DSM 5159 / P-2)</name>
    <dbReference type="NCBI Taxonomy" id="309801"/>
    <lineage>
        <taxon>Bacteria</taxon>
        <taxon>Pseudomonadati</taxon>
        <taxon>Thermomicrobiota</taxon>
        <taxon>Thermomicrobia</taxon>
        <taxon>Thermomicrobiales</taxon>
        <taxon>Thermomicrobiaceae</taxon>
        <taxon>Thermomicrobium</taxon>
    </lineage>
</organism>
<keyword evidence="7 15" id="KW-0436">Ligase</keyword>
<sequence>MEPRTYAASGVDQARADSIKRRIAQYVQETFSPGVLRPLGLFGGIVEAPGTNGTLALVATIDSVGTKVIIASVLGHHEGIGIDLVHHSANDLLACGAEPLFFLDYFATAELEETVLEALVRGMTRACGALGCALIGGETAQLPGVYTPGAYDLAGCMVGVVPVEGIIDGRRIEPGDLVLGLPSDGLHTNGYSLVRAVLGLTGNPQHDRPLLAEVPPWSDRSLGDLLLQPHRCYVPLLRTWLRDSRLHGLAHITGGGLTGNLSRIVPDGCRIEIDASSWPVPPLFEEIRQRGSISPTEMFRVFNMGIGFAVIGTPSFIHALQQALGEGWIVGHVVRAERPRVIVRGGMLGMQILTDSESA</sequence>
<comment type="subcellular location">
    <subcellularLocation>
        <location evidence="1 15">Cytoplasm</location>
    </subcellularLocation>
</comment>
<dbReference type="InterPro" id="IPR036676">
    <property type="entry name" value="PurM-like_C_sf"/>
</dbReference>
<dbReference type="Pfam" id="PF02769">
    <property type="entry name" value="AIRS_C"/>
    <property type="match status" value="1"/>
</dbReference>
<protein>
    <recommendedName>
        <fullName evidence="5 15">Phosphoribosylformylglycinamidine cyclo-ligase</fullName>
        <ecNumber evidence="4 15">6.3.3.1</ecNumber>
    </recommendedName>
    <alternativeName>
        <fullName evidence="12 15">AIR synthase</fullName>
    </alternativeName>
    <alternativeName>
        <fullName evidence="13 15">AIRS</fullName>
    </alternativeName>
    <alternativeName>
        <fullName evidence="11 15">Phosphoribosyl-aminoimidazole synthetase</fullName>
    </alternativeName>
</protein>
<evidence type="ECO:0000256" key="6">
    <source>
        <dbReference type="ARBA" id="ARBA00022490"/>
    </source>
</evidence>
<dbReference type="RefSeq" id="WP_012642244.1">
    <property type="nucleotide sequence ID" value="NC_011959.1"/>
</dbReference>
<dbReference type="GO" id="GO:0006189">
    <property type="term" value="P:'de novo' IMP biosynthetic process"/>
    <property type="evidence" value="ECO:0007669"/>
    <property type="project" value="UniProtKB-UniRule"/>
</dbReference>
<dbReference type="Gene3D" id="3.30.1330.10">
    <property type="entry name" value="PurM-like, N-terminal domain"/>
    <property type="match status" value="1"/>
</dbReference>
<dbReference type="SUPFAM" id="SSF56042">
    <property type="entry name" value="PurM C-terminal domain-like"/>
    <property type="match status" value="1"/>
</dbReference>
<dbReference type="GO" id="GO:0004637">
    <property type="term" value="F:phosphoribosylamine-glycine ligase activity"/>
    <property type="evidence" value="ECO:0007669"/>
    <property type="project" value="TreeGrafter"/>
</dbReference>
<dbReference type="EMBL" id="CP001275">
    <property type="protein sequence ID" value="ACM06057.1"/>
    <property type="molecule type" value="Genomic_DNA"/>
</dbReference>
<dbReference type="GO" id="GO:0005524">
    <property type="term" value="F:ATP binding"/>
    <property type="evidence" value="ECO:0007669"/>
    <property type="project" value="UniProtKB-KW"/>
</dbReference>
<dbReference type="Proteomes" id="UP000000447">
    <property type="component" value="Chromosome"/>
</dbReference>
<dbReference type="Pfam" id="PF00586">
    <property type="entry name" value="AIRS"/>
    <property type="match status" value="1"/>
</dbReference>
<keyword evidence="9 15" id="KW-0658">Purine biosynthesis</keyword>
<evidence type="ECO:0000259" key="17">
    <source>
        <dbReference type="Pfam" id="PF02769"/>
    </source>
</evidence>
<dbReference type="NCBIfam" id="TIGR00878">
    <property type="entry name" value="purM"/>
    <property type="match status" value="1"/>
</dbReference>
<keyword evidence="19" id="KW-1185">Reference proteome</keyword>
<keyword evidence="8 15" id="KW-0547">Nucleotide-binding</keyword>
<evidence type="ECO:0000256" key="4">
    <source>
        <dbReference type="ARBA" id="ARBA00013047"/>
    </source>
</evidence>
<reference evidence="18 19" key="1">
    <citation type="journal article" date="2009" name="PLoS ONE">
        <title>Complete genome sequence of the aerobic CO-oxidizing thermophile Thermomicrobium roseum.</title>
        <authorList>
            <person name="Wu D."/>
            <person name="Raymond J."/>
            <person name="Wu M."/>
            <person name="Chatterji S."/>
            <person name="Ren Q."/>
            <person name="Graham J.E."/>
            <person name="Bryant D.A."/>
            <person name="Robb F."/>
            <person name="Colman A."/>
            <person name="Tallon L.J."/>
            <person name="Badger J.H."/>
            <person name="Madupu R."/>
            <person name="Ward N.L."/>
            <person name="Eisen J.A."/>
        </authorList>
    </citation>
    <scope>NUCLEOTIDE SEQUENCE [LARGE SCALE GENOMIC DNA]</scope>
    <source>
        <strain evidence="19">ATCC 27502 / DSM 5159 / P-2</strain>
    </source>
</reference>
<evidence type="ECO:0000313" key="19">
    <source>
        <dbReference type="Proteomes" id="UP000000447"/>
    </source>
</evidence>
<evidence type="ECO:0000256" key="1">
    <source>
        <dbReference type="ARBA" id="ARBA00004496"/>
    </source>
</evidence>
<comment type="similarity">
    <text evidence="3 15">Belongs to the AIR synthase family.</text>
</comment>
<dbReference type="HAMAP" id="MF_00741">
    <property type="entry name" value="AIRS"/>
    <property type="match status" value="1"/>
</dbReference>
<keyword evidence="10 15" id="KW-0067">ATP-binding</keyword>
<evidence type="ECO:0000256" key="12">
    <source>
        <dbReference type="ARBA" id="ARBA00032931"/>
    </source>
</evidence>
<keyword evidence="6 15" id="KW-0963">Cytoplasm</keyword>
<dbReference type="InterPro" id="IPR010918">
    <property type="entry name" value="PurM-like_C_dom"/>
</dbReference>
<dbReference type="Gene3D" id="3.90.650.10">
    <property type="entry name" value="PurM-like C-terminal domain"/>
    <property type="match status" value="1"/>
</dbReference>